<dbReference type="RefSeq" id="WP_070236495.1">
    <property type="nucleotide sequence ID" value="NZ_CP017478.1"/>
</dbReference>
<dbReference type="Gene3D" id="1.10.10.10">
    <property type="entry name" value="Winged helix-like DNA-binding domain superfamily/Winged helix DNA-binding domain"/>
    <property type="match status" value="1"/>
</dbReference>
<evidence type="ECO:0000259" key="4">
    <source>
        <dbReference type="PROSITE" id="PS50042"/>
    </source>
</evidence>
<dbReference type="PANTHER" id="PTHR24567:SF26">
    <property type="entry name" value="REGULATORY PROTEIN YEIL"/>
    <property type="match status" value="1"/>
</dbReference>
<keyword evidence="3" id="KW-0804">Transcription</keyword>
<keyword evidence="1" id="KW-0805">Transcription regulation</keyword>
<evidence type="ECO:0000256" key="1">
    <source>
        <dbReference type="ARBA" id="ARBA00023015"/>
    </source>
</evidence>
<organism evidence="6 7">
    <name type="scientific">Urechidicola croceus</name>
    <dbReference type="NCBI Taxonomy" id="1850246"/>
    <lineage>
        <taxon>Bacteria</taxon>
        <taxon>Pseudomonadati</taxon>
        <taxon>Bacteroidota</taxon>
        <taxon>Flavobacteriia</taxon>
        <taxon>Flavobacteriales</taxon>
        <taxon>Flavobacteriaceae</taxon>
        <taxon>Urechidicola</taxon>
    </lineage>
</organism>
<dbReference type="PANTHER" id="PTHR24567">
    <property type="entry name" value="CRP FAMILY TRANSCRIPTIONAL REGULATORY PROTEIN"/>
    <property type="match status" value="1"/>
</dbReference>
<dbReference type="SUPFAM" id="SSF51206">
    <property type="entry name" value="cAMP-binding domain-like"/>
    <property type="match status" value="1"/>
</dbReference>
<dbReference type="GO" id="GO:0005829">
    <property type="term" value="C:cytosol"/>
    <property type="evidence" value="ECO:0007669"/>
    <property type="project" value="TreeGrafter"/>
</dbReference>
<dbReference type="PROSITE" id="PS51063">
    <property type="entry name" value="HTH_CRP_2"/>
    <property type="match status" value="1"/>
</dbReference>
<dbReference type="PROSITE" id="PS50042">
    <property type="entry name" value="CNMP_BINDING_3"/>
    <property type="match status" value="1"/>
</dbReference>
<dbReference type="InterPro" id="IPR036390">
    <property type="entry name" value="WH_DNA-bd_sf"/>
</dbReference>
<dbReference type="Pfam" id="PF13545">
    <property type="entry name" value="HTH_Crp_2"/>
    <property type="match status" value="1"/>
</dbReference>
<feature type="domain" description="Cyclic nucleotide-binding" evidence="4">
    <location>
        <begin position="20"/>
        <end position="140"/>
    </location>
</feature>
<protein>
    <submittedName>
        <fullName evidence="6">Transcriptional regulator</fullName>
    </submittedName>
</protein>
<evidence type="ECO:0000259" key="5">
    <source>
        <dbReference type="PROSITE" id="PS51063"/>
    </source>
</evidence>
<proteinExistence type="predicted"/>
<dbReference type="InterPro" id="IPR014710">
    <property type="entry name" value="RmlC-like_jellyroll"/>
</dbReference>
<dbReference type="OrthoDB" id="9127033at2"/>
<name>A0A1D8P724_9FLAO</name>
<dbReference type="STRING" id="1850246.LPB138_06570"/>
<dbReference type="InterPro" id="IPR000595">
    <property type="entry name" value="cNMP-bd_dom"/>
</dbReference>
<keyword evidence="7" id="KW-1185">Reference proteome</keyword>
<evidence type="ECO:0000313" key="7">
    <source>
        <dbReference type="Proteomes" id="UP000176050"/>
    </source>
</evidence>
<reference evidence="6 7" key="1">
    <citation type="submission" date="2016-10" db="EMBL/GenBank/DDBJ databases">
        <title>Lutibacter sp. LPB0138, isolated from marine gastropod.</title>
        <authorList>
            <person name="Kim E."/>
            <person name="Yi H."/>
        </authorList>
    </citation>
    <scope>NUCLEOTIDE SEQUENCE [LARGE SCALE GENOMIC DNA]</scope>
    <source>
        <strain evidence="6 7">LPB0138</strain>
    </source>
</reference>
<dbReference type="SUPFAM" id="SSF46785">
    <property type="entry name" value="Winged helix' DNA-binding domain"/>
    <property type="match status" value="1"/>
</dbReference>
<feature type="domain" description="HTH crp-type" evidence="5">
    <location>
        <begin position="154"/>
        <end position="225"/>
    </location>
</feature>
<dbReference type="InterPro" id="IPR050397">
    <property type="entry name" value="Env_Response_Regulators"/>
</dbReference>
<accession>A0A1D8P724</accession>
<dbReference type="Gene3D" id="2.60.120.10">
    <property type="entry name" value="Jelly Rolls"/>
    <property type="match status" value="1"/>
</dbReference>
<dbReference type="GO" id="GO:0003700">
    <property type="term" value="F:DNA-binding transcription factor activity"/>
    <property type="evidence" value="ECO:0007669"/>
    <property type="project" value="TreeGrafter"/>
</dbReference>
<keyword evidence="2" id="KW-0238">DNA-binding</keyword>
<dbReference type="GO" id="GO:0003677">
    <property type="term" value="F:DNA binding"/>
    <property type="evidence" value="ECO:0007669"/>
    <property type="project" value="UniProtKB-KW"/>
</dbReference>
<evidence type="ECO:0000313" key="6">
    <source>
        <dbReference type="EMBL" id="AOW20357.1"/>
    </source>
</evidence>
<sequence length="240" mass="27505">MLNYNVQNTIFHYLDKISLINNNVSKNYLFEIQDSITIIQCKKGQQFVMEGAPVNGLFFICKGRAKVLKTGIYGKEQILRFVKEGEIVGHRGFGTRKKYGISAVALEDIVLCNFSNEVLEKMLKEIPTLTYNLMLFYAEELNKSENKVKAFAQMTVKEKVIDTLIYLHRKFGQNPKGYLNLVLSRKEIADFAGTSDEQVIRILSTLKKENQIFTSGKRIGISNIDLLKKEISEHNYFINS</sequence>
<dbReference type="InterPro" id="IPR018490">
    <property type="entry name" value="cNMP-bd_dom_sf"/>
</dbReference>
<dbReference type="Pfam" id="PF00027">
    <property type="entry name" value="cNMP_binding"/>
    <property type="match status" value="1"/>
</dbReference>
<dbReference type="InterPro" id="IPR012318">
    <property type="entry name" value="HTH_CRP"/>
</dbReference>
<dbReference type="EMBL" id="CP017478">
    <property type="protein sequence ID" value="AOW20357.1"/>
    <property type="molecule type" value="Genomic_DNA"/>
</dbReference>
<dbReference type="Proteomes" id="UP000176050">
    <property type="component" value="Chromosome"/>
</dbReference>
<dbReference type="KEGG" id="lul:LPB138_06570"/>
<dbReference type="PRINTS" id="PR00034">
    <property type="entry name" value="HTHCRP"/>
</dbReference>
<dbReference type="AlphaFoldDB" id="A0A1D8P724"/>
<evidence type="ECO:0000256" key="3">
    <source>
        <dbReference type="ARBA" id="ARBA00023163"/>
    </source>
</evidence>
<dbReference type="InterPro" id="IPR036388">
    <property type="entry name" value="WH-like_DNA-bd_sf"/>
</dbReference>
<dbReference type="SMART" id="SM00100">
    <property type="entry name" value="cNMP"/>
    <property type="match status" value="1"/>
</dbReference>
<evidence type="ECO:0000256" key="2">
    <source>
        <dbReference type="ARBA" id="ARBA00023125"/>
    </source>
</evidence>
<dbReference type="CDD" id="cd00038">
    <property type="entry name" value="CAP_ED"/>
    <property type="match status" value="1"/>
</dbReference>
<gene>
    <name evidence="6" type="ORF">LPB138_06570</name>
</gene>